<name>A0A545VBU7_9HYPO</name>
<comment type="caution">
    <text evidence="2">The sequence shown here is derived from an EMBL/GenBank/DDBJ whole genome shotgun (WGS) entry which is preliminary data.</text>
</comment>
<proteinExistence type="predicted"/>
<evidence type="ECO:0000256" key="1">
    <source>
        <dbReference type="SAM" id="MobiDB-lite"/>
    </source>
</evidence>
<dbReference type="Proteomes" id="UP000315783">
    <property type="component" value="Unassembled WGS sequence"/>
</dbReference>
<protein>
    <submittedName>
        <fullName evidence="2">Uncharacterized protein</fullName>
    </submittedName>
</protein>
<dbReference type="OrthoDB" id="5333491at2759"/>
<reference evidence="2 3" key="1">
    <citation type="journal article" date="2019" name="Appl. Microbiol. Biotechnol.">
        <title>Genome sequence of Isaria javanica and comparative genome analysis insights into family S53 peptidase evolution in fungal entomopathogens.</title>
        <authorList>
            <person name="Lin R."/>
            <person name="Zhang X."/>
            <person name="Xin B."/>
            <person name="Zou M."/>
            <person name="Gao Y."/>
            <person name="Qin F."/>
            <person name="Hu Q."/>
            <person name="Xie B."/>
            <person name="Cheng X."/>
        </authorList>
    </citation>
    <scope>NUCLEOTIDE SEQUENCE [LARGE SCALE GENOMIC DNA]</scope>
    <source>
        <strain evidence="2 3">IJ1G</strain>
    </source>
</reference>
<gene>
    <name evidence="2" type="ORF">IF1G_01437</name>
</gene>
<dbReference type="EMBL" id="SPUK01000002">
    <property type="protein sequence ID" value="TQV99222.1"/>
    <property type="molecule type" value="Genomic_DNA"/>
</dbReference>
<organism evidence="2 3">
    <name type="scientific">Cordyceps javanica</name>
    <dbReference type="NCBI Taxonomy" id="43265"/>
    <lineage>
        <taxon>Eukaryota</taxon>
        <taxon>Fungi</taxon>
        <taxon>Dikarya</taxon>
        <taxon>Ascomycota</taxon>
        <taxon>Pezizomycotina</taxon>
        <taxon>Sordariomycetes</taxon>
        <taxon>Hypocreomycetidae</taxon>
        <taxon>Hypocreales</taxon>
        <taxon>Cordycipitaceae</taxon>
        <taxon>Cordyceps</taxon>
    </lineage>
</organism>
<feature type="region of interest" description="Disordered" evidence="1">
    <location>
        <begin position="327"/>
        <end position="351"/>
    </location>
</feature>
<feature type="compositionally biased region" description="Acidic residues" evidence="1">
    <location>
        <begin position="336"/>
        <end position="351"/>
    </location>
</feature>
<sequence length="530" mass="57606">MDRLPQEIIDQIAAWLPEGKLEVTEPSTPANSDAPGEKVGLVKKLFFKTLRRTHPQVSAPAVAPARYWTRASAASISRRWQHAIEALIYSNLVLGYHGLEKLKSALERIPERRSYLRSLTVVLTLTLQHWTNIGIRKDALQPIFSALGGAEDSVASVTVDLTLRFEAGDADLRHSTREGIVFDRLHSVPVGAAACVRTLDFTPATPDTEKGRRDVLRLHLTEQADLVAHFPNLQGVAWHYAEDVLQAVRDASRDGFAARLVEHLAARRRQIATVSLTLSVGLLGRNMSSPQSVGADSYLNLYAKLRAATAHVADFSYSGIVGPSLLQGPKRKGGGAEEEQEGGGAGGEDEGSWQSLRNLTICMALLTPEGKFYFESDAFGEIELDTSLSWRRPALRQAAAAARHGGGGMPEATPVSFLERPDEDTMGPLLGAFAGLVARLPVLETALLVARRGADRHTPWAVCYCAPGRTSAWLGGSEMDMEKPRVWFVTGAWRPGDALVQQFRRAGRGAGHAGNVSIIHWSIVDPPVCM</sequence>
<keyword evidence="3" id="KW-1185">Reference proteome</keyword>
<evidence type="ECO:0000313" key="2">
    <source>
        <dbReference type="EMBL" id="TQV99222.1"/>
    </source>
</evidence>
<dbReference type="STRING" id="43265.A0A545VBU7"/>
<evidence type="ECO:0000313" key="3">
    <source>
        <dbReference type="Proteomes" id="UP000315783"/>
    </source>
</evidence>
<accession>A0A545VBU7</accession>
<dbReference type="AlphaFoldDB" id="A0A545VBU7"/>